<gene>
    <name evidence="2" type="ORF">E6A44_019025</name>
</gene>
<proteinExistence type="predicted"/>
<name>A0ABW9JC37_9SPHI</name>
<dbReference type="RefSeq" id="WP_138724769.1">
    <property type="nucleotide sequence ID" value="NZ_SSHJ02000010.1"/>
</dbReference>
<sequence length="241" mass="25686">MNTKITTLQKLALTALFLFFAQLTYAANYYAYKNQTVTINTATTFAEYRWIFVSKADGTTNEVITGQTTATLTQTFTVEGLYKLRVQVRNTEGCWSDIDTSTDIDIFVLPDFTVTVAADAGSSTTYCTNVGAADRTKLLATATTIGSVTLPSEVTFVLADWYKTASSAGDIASITPSATNTNPYLLTETAVGTHYFVATGKYSIPAGRLISAAAAPVKSTATTITINPAPTTPTITPTVTN</sequence>
<accession>A0ABW9JC37</accession>
<dbReference type="Proteomes" id="UP001517247">
    <property type="component" value="Unassembled WGS sequence"/>
</dbReference>
<keyword evidence="1" id="KW-0732">Signal</keyword>
<reference evidence="2 3" key="1">
    <citation type="submission" date="2024-12" db="EMBL/GenBank/DDBJ databases">
        <authorList>
            <person name="Hu S."/>
        </authorList>
    </citation>
    <scope>NUCLEOTIDE SEQUENCE [LARGE SCALE GENOMIC DNA]</scope>
    <source>
        <strain evidence="2 3">THG-T11</strain>
    </source>
</reference>
<evidence type="ECO:0008006" key="4">
    <source>
        <dbReference type="Google" id="ProtNLM"/>
    </source>
</evidence>
<feature type="signal peptide" evidence="1">
    <location>
        <begin position="1"/>
        <end position="26"/>
    </location>
</feature>
<evidence type="ECO:0000313" key="2">
    <source>
        <dbReference type="EMBL" id="MFN0257685.1"/>
    </source>
</evidence>
<organism evidence="2 3">
    <name type="scientific">Pedobacter ureilyticus</name>
    <dbReference type="NCBI Taxonomy" id="1393051"/>
    <lineage>
        <taxon>Bacteria</taxon>
        <taxon>Pseudomonadati</taxon>
        <taxon>Bacteroidota</taxon>
        <taxon>Sphingobacteriia</taxon>
        <taxon>Sphingobacteriales</taxon>
        <taxon>Sphingobacteriaceae</taxon>
        <taxon>Pedobacter</taxon>
    </lineage>
</organism>
<evidence type="ECO:0000256" key="1">
    <source>
        <dbReference type="SAM" id="SignalP"/>
    </source>
</evidence>
<protein>
    <recommendedName>
        <fullName evidence="4">PKD domain-containing protein</fullName>
    </recommendedName>
</protein>
<comment type="caution">
    <text evidence="2">The sequence shown here is derived from an EMBL/GenBank/DDBJ whole genome shotgun (WGS) entry which is preliminary data.</text>
</comment>
<keyword evidence="3" id="KW-1185">Reference proteome</keyword>
<feature type="chain" id="PRO_5046914419" description="PKD domain-containing protein" evidence="1">
    <location>
        <begin position="27"/>
        <end position="241"/>
    </location>
</feature>
<evidence type="ECO:0000313" key="3">
    <source>
        <dbReference type="Proteomes" id="UP001517247"/>
    </source>
</evidence>
<dbReference type="EMBL" id="SSHJ02000010">
    <property type="protein sequence ID" value="MFN0257685.1"/>
    <property type="molecule type" value="Genomic_DNA"/>
</dbReference>